<evidence type="ECO:0000313" key="3">
    <source>
        <dbReference type="EMBL" id="DAZ95871.1"/>
    </source>
</evidence>
<protein>
    <recommendedName>
        <fullName evidence="2">WW domain-containing protein</fullName>
    </recommendedName>
</protein>
<reference evidence="3" key="2">
    <citation type="journal article" date="2023" name="Microbiol Resour">
        <title>Decontamination and Annotation of the Draft Genome Sequence of the Oomycete Lagenidium giganteum ARSEF 373.</title>
        <authorList>
            <person name="Morgan W.R."/>
            <person name="Tartar A."/>
        </authorList>
    </citation>
    <scope>NUCLEOTIDE SEQUENCE</scope>
    <source>
        <strain evidence="3">ARSEF 373</strain>
    </source>
</reference>
<dbReference type="PROSITE" id="PS50020">
    <property type="entry name" value="WW_DOMAIN_2"/>
    <property type="match status" value="1"/>
</dbReference>
<dbReference type="PROSITE" id="PS50096">
    <property type="entry name" value="IQ"/>
    <property type="match status" value="3"/>
</dbReference>
<evidence type="ECO:0000259" key="2">
    <source>
        <dbReference type="PROSITE" id="PS50020"/>
    </source>
</evidence>
<evidence type="ECO:0000313" key="4">
    <source>
        <dbReference type="Proteomes" id="UP001146120"/>
    </source>
</evidence>
<dbReference type="AlphaFoldDB" id="A0AAV2YQZ8"/>
<dbReference type="Proteomes" id="UP001146120">
    <property type="component" value="Unassembled WGS sequence"/>
</dbReference>
<keyword evidence="1" id="KW-0175">Coiled coil</keyword>
<feature type="coiled-coil region" evidence="1">
    <location>
        <begin position="592"/>
        <end position="619"/>
    </location>
</feature>
<keyword evidence="4" id="KW-1185">Reference proteome</keyword>
<comment type="caution">
    <text evidence="3">The sequence shown here is derived from an EMBL/GenBank/DDBJ whole genome shotgun (WGS) entry which is preliminary data.</text>
</comment>
<feature type="domain" description="WW" evidence="2">
    <location>
        <begin position="677"/>
        <end position="711"/>
    </location>
</feature>
<name>A0AAV2YQZ8_9STRA</name>
<sequence length="766" mass="91299">MTVPAFRHIRIAGDDRALYENFFRSFPRPLVTKPRFVSIIRSIFGMDEGMQRRKRKEEVALCHHLDHLQYMFEQSTEPVPTTNWRLLLSAMRMFQEPHLPLRQHLAWTFGLFSSSSYIELHETSTIHTSDVRLLLTHFLRNHAAIDFVTKRFFEAQAMLSVSGSGSRMTFLRFKELLTQPPLRVLFEHATEYTLFLEELASPVYRRNVYKRRKHDADVRKIQRLRYFHETKRVRACLVALYEFARIQKRSRFIVAQALVNLEKAKRQRAFRRMHAFTMASIAAIEIQRMYRGFVGRAVAFEQWRRVQAAICVQGAYRARSHFTKHLRQLKRKNCLAIRIQRIYRGRQGRVHVRKRLIEHYHDEMAAIQREREEFRAFVRNEMAKKIQRLFRELVRERRKARAEREAAERWRVEREMAAQAAQAVRDREEYRRRLTAAFDRVRDEYFAKKERAVIDAAEKKKVIRLRRQRQWDAFKQEKIVKKEKFKQEAAAEYEALRQDWVAKIESRTHQRKMLVSQLVLVDETLEHKALHAQLKHRQHEHERALAAKYKGVGVVVTKREVEERAQAAVVAEESAKEQASGETDWLQAEADFLRLLEEREEEQLLKANAEERIKRARSTLKIQTVYRRFAARQLLRQEIREAFVKEFNVEKMRAVYRHVLMGEVSERKPYGLGSTDLEYPDKWIMVRDQQLDEVYYYNPRTLVQSWDCPAECRLCGSCAPESPSFAAFWNPQDDSFVCRSCYEERAHAPDFIADMYFAYDGSRRDE</sequence>
<evidence type="ECO:0000256" key="1">
    <source>
        <dbReference type="SAM" id="Coils"/>
    </source>
</evidence>
<organism evidence="3 4">
    <name type="scientific">Lagenidium giganteum</name>
    <dbReference type="NCBI Taxonomy" id="4803"/>
    <lineage>
        <taxon>Eukaryota</taxon>
        <taxon>Sar</taxon>
        <taxon>Stramenopiles</taxon>
        <taxon>Oomycota</taxon>
        <taxon>Peronosporomycetes</taxon>
        <taxon>Pythiales</taxon>
        <taxon>Pythiaceae</taxon>
    </lineage>
</organism>
<dbReference type="InterPro" id="IPR000048">
    <property type="entry name" value="IQ_motif_EF-hand-BS"/>
</dbReference>
<proteinExistence type="predicted"/>
<dbReference type="SMART" id="SM00015">
    <property type="entry name" value="IQ"/>
    <property type="match status" value="4"/>
</dbReference>
<feature type="coiled-coil region" evidence="1">
    <location>
        <begin position="379"/>
        <end position="406"/>
    </location>
</feature>
<reference evidence="3" key="1">
    <citation type="submission" date="2022-11" db="EMBL/GenBank/DDBJ databases">
        <authorList>
            <person name="Morgan W.R."/>
            <person name="Tartar A."/>
        </authorList>
    </citation>
    <scope>NUCLEOTIDE SEQUENCE</scope>
    <source>
        <strain evidence="3">ARSEF 373</strain>
    </source>
</reference>
<accession>A0AAV2YQZ8</accession>
<gene>
    <name evidence="3" type="ORF">N0F65_009073</name>
</gene>
<dbReference type="InterPro" id="IPR001202">
    <property type="entry name" value="WW_dom"/>
</dbReference>
<dbReference type="EMBL" id="DAKRPA010000186">
    <property type="protein sequence ID" value="DAZ95871.1"/>
    <property type="molecule type" value="Genomic_DNA"/>
</dbReference>